<dbReference type="Pfam" id="PF12051">
    <property type="entry name" value="DUF3533"/>
    <property type="match status" value="1"/>
</dbReference>
<evidence type="ECO:0000313" key="7">
    <source>
        <dbReference type="EMBL" id="MFC7150587.1"/>
    </source>
</evidence>
<dbReference type="PANTHER" id="PTHR43077">
    <property type="entry name" value="TRANSPORT PERMEASE YVFS-RELATED"/>
    <property type="match status" value="1"/>
</dbReference>
<keyword evidence="4 5" id="KW-0472">Membrane</keyword>
<dbReference type="InterPro" id="IPR022703">
    <property type="entry name" value="DUF3533"/>
</dbReference>
<comment type="subcellular location">
    <subcellularLocation>
        <location evidence="1">Membrane</location>
        <topology evidence="1">Multi-pass membrane protein</topology>
    </subcellularLocation>
</comment>
<dbReference type="InterPro" id="IPR051328">
    <property type="entry name" value="T7SS_ABC-Transporter"/>
</dbReference>
<feature type="transmembrane region" description="Helical" evidence="5">
    <location>
        <begin position="21"/>
        <end position="44"/>
    </location>
</feature>
<accession>A0ABW2FE45</accession>
<dbReference type="PANTHER" id="PTHR43077:SF5">
    <property type="entry name" value="PHAGE INFECTION PROTEIN"/>
    <property type="match status" value="1"/>
</dbReference>
<evidence type="ECO:0000256" key="3">
    <source>
        <dbReference type="ARBA" id="ARBA00022989"/>
    </source>
</evidence>
<evidence type="ECO:0000256" key="4">
    <source>
        <dbReference type="ARBA" id="ARBA00023136"/>
    </source>
</evidence>
<sequence length="405" mass="42168">MFIIIEMGLGENMALLKQKMTGLSVIAVLVVLTVFGAAMMGSVLGSKPKEIPVALVVLDQPAELPTGGALAAGMMIKEKLTSNPALPIAWEIVDSEERARAGMDGREFYGALVLPADLSSGLLSLASAEPQPASATILVNEGMNTQASTVVKQILDQAMRMVGLELSNQLLAQIGQQAGQIPVNAAQAMLTPLIVKEEIVHPAGTNNANGNAPGLLTQIMWIGSLVTAMTLFLAGQGAGTAGSGRWASVALQGAVGLAITGIASGFVVWMASSWYGMELASAGGTWMFLWLVAAAFFLLQSSLLNWIGMPAMALLVLLMFFSMPLLSMAPEFLSSATRDWIYSWTPLRFASGGLREVMYFGGWDAVGSSGTVLWSLAGGFLALLLLSGVKKSKSAKAGGSLAGGV</sequence>
<keyword evidence="2 5" id="KW-0812">Transmembrane</keyword>
<keyword evidence="3 5" id="KW-1133">Transmembrane helix</keyword>
<dbReference type="EMBL" id="JBHTAI010000011">
    <property type="protein sequence ID" value="MFC7150587.1"/>
    <property type="molecule type" value="Genomic_DNA"/>
</dbReference>
<feature type="transmembrane region" description="Helical" evidence="5">
    <location>
        <begin position="215"/>
        <end position="234"/>
    </location>
</feature>
<reference evidence="8" key="1">
    <citation type="journal article" date="2019" name="Int. J. Syst. Evol. Microbiol.">
        <title>The Global Catalogue of Microorganisms (GCM) 10K type strain sequencing project: providing services to taxonomists for standard genome sequencing and annotation.</title>
        <authorList>
            <consortium name="The Broad Institute Genomics Platform"/>
            <consortium name="The Broad Institute Genome Sequencing Center for Infectious Disease"/>
            <person name="Wu L."/>
            <person name="Ma J."/>
        </authorList>
    </citation>
    <scope>NUCLEOTIDE SEQUENCE [LARGE SCALE GENOMIC DNA]</scope>
    <source>
        <strain evidence="8">KCTC 12907</strain>
    </source>
</reference>
<organism evidence="7 8">
    <name type="scientific">Cohnella cellulosilytica</name>
    <dbReference type="NCBI Taxonomy" id="986710"/>
    <lineage>
        <taxon>Bacteria</taxon>
        <taxon>Bacillati</taxon>
        <taxon>Bacillota</taxon>
        <taxon>Bacilli</taxon>
        <taxon>Bacillales</taxon>
        <taxon>Paenibacillaceae</taxon>
        <taxon>Cohnella</taxon>
    </lineage>
</organism>
<name>A0ABW2FE45_9BACL</name>
<evidence type="ECO:0000259" key="6">
    <source>
        <dbReference type="Pfam" id="PF12051"/>
    </source>
</evidence>
<gene>
    <name evidence="7" type="ORF">ACFQMJ_18805</name>
</gene>
<keyword evidence="8" id="KW-1185">Reference proteome</keyword>
<evidence type="ECO:0000256" key="2">
    <source>
        <dbReference type="ARBA" id="ARBA00022692"/>
    </source>
</evidence>
<proteinExistence type="predicted"/>
<evidence type="ECO:0000256" key="1">
    <source>
        <dbReference type="ARBA" id="ARBA00004141"/>
    </source>
</evidence>
<evidence type="ECO:0000313" key="8">
    <source>
        <dbReference type="Proteomes" id="UP001596378"/>
    </source>
</evidence>
<comment type="caution">
    <text evidence="7">The sequence shown here is derived from an EMBL/GenBank/DDBJ whole genome shotgun (WGS) entry which is preliminary data.</text>
</comment>
<dbReference type="Gene3D" id="3.40.1710.10">
    <property type="entry name" value="abc type-2 transporter like domain"/>
    <property type="match status" value="1"/>
</dbReference>
<feature type="transmembrane region" description="Helical" evidence="5">
    <location>
        <begin position="306"/>
        <end position="326"/>
    </location>
</feature>
<dbReference type="Proteomes" id="UP001596378">
    <property type="component" value="Unassembled WGS sequence"/>
</dbReference>
<feature type="transmembrane region" description="Helical" evidence="5">
    <location>
        <begin position="246"/>
        <end position="267"/>
    </location>
</feature>
<protein>
    <submittedName>
        <fullName evidence="7">YhgE/Pip domain-containing protein</fullName>
    </submittedName>
</protein>
<evidence type="ECO:0000256" key="5">
    <source>
        <dbReference type="SAM" id="Phobius"/>
    </source>
</evidence>
<feature type="domain" description="DUF3533" evidence="6">
    <location>
        <begin position="46"/>
        <end position="375"/>
    </location>
</feature>
<feature type="transmembrane region" description="Helical" evidence="5">
    <location>
        <begin position="365"/>
        <end position="386"/>
    </location>
</feature>
<feature type="transmembrane region" description="Helical" evidence="5">
    <location>
        <begin position="279"/>
        <end position="299"/>
    </location>
</feature>